<dbReference type="SUPFAM" id="SSF51445">
    <property type="entry name" value="(Trans)glycosidases"/>
    <property type="match status" value="1"/>
</dbReference>
<reference evidence="1 2" key="1">
    <citation type="submission" date="2019-03" db="EMBL/GenBank/DDBJ databases">
        <title>Genomic Encyclopedia of Type Strains, Phase IV (KMG-IV): sequencing the most valuable type-strain genomes for metagenomic binning, comparative biology and taxonomic classification.</title>
        <authorList>
            <person name="Goeker M."/>
        </authorList>
    </citation>
    <scope>NUCLEOTIDE SEQUENCE [LARGE SCALE GENOMIC DNA]</scope>
    <source>
        <strain evidence="1 2">DSM 45361</strain>
    </source>
</reference>
<comment type="caution">
    <text evidence="1">The sequence shown here is derived from an EMBL/GenBank/DDBJ whole genome shotgun (WGS) entry which is preliminary data.</text>
</comment>
<name>A0A4R6SI28_LABRH</name>
<dbReference type="AlphaFoldDB" id="A0A4R6SI28"/>
<sequence>MTYDTGFVRHGDISRKHFDPGVVRRELTVIRDELHCNAVQLIGGDPERLEFAAGVAAELGLEVWFSPYPLELSPDEILELFADCAHRAERVRRTGAEVVFVAGVEMTLMNPGYLPGDHVGDRVARLLGAEQPRKVELITTSSRALNEFLGKAVAAIRERFGGKVTYCAVPLERVDWSVFDFVAVELIRSAAVADQFEQGVRTLVAQGKPVAITGFGSAAWKGAPDVAPTAMDIVENDENGVPLRLDGVYERDEDGQARYLREVLDVFDREGVDATFVFMFALENYPHRPGGDPRDDLDLASPSIVRVGEDGHSWEPKAAFHAVAASYLK</sequence>
<accession>A0A4R6SI28</accession>
<dbReference type="Proteomes" id="UP000295444">
    <property type="component" value="Unassembled WGS sequence"/>
</dbReference>
<dbReference type="Gene3D" id="3.20.20.80">
    <property type="entry name" value="Glycosidases"/>
    <property type="match status" value="1"/>
</dbReference>
<organism evidence="1 2">
    <name type="scientific">Labedaea rhizosphaerae</name>
    <dbReference type="NCBI Taxonomy" id="598644"/>
    <lineage>
        <taxon>Bacteria</taxon>
        <taxon>Bacillati</taxon>
        <taxon>Actinomycetota</taxon>
        <taxon>Actinomycetes</taxon>
        <taxon>Pseudonocardiales</taxon>
        <taxon>Pseudonocardiaceae</taxon>
        <taxon>Labedaea</taxon>
    </lineage>
</organism>
<evidence type="ECO:0008006" key="3">
    <source>
        <dbReference type="Google" id="ProtNLM"/>
    </source>
</evidence>
<evidence type="ECO:0000313" key="1">
    <source>
        <dbReference type="EMBL" id="TDQ01036.1"/>
    </source>
</evidence>
<dbReference type="InterPro" id="IPR017853">
    <property type="entry name" value="GH"/>
</dbReference>
<protein>
    <recommendedName>
        <fullName evidence="3">Abortive infection protein</fullName>
    </recommendedName>
</protein>
<keyword evidence="2" id="KW-1185">Reference proteome</keyword>
<evidence type="ECO:0000313" key="2">
    <source>
        <dbReference type="Proteomes" id="UP000295444"/>
    </source>
</evidence>
<dbReference type="EMBL" id="SNXZ01000002">
    <property type="protein sequence ID" value="TDQ01036.1"/>
    <property type="molecule type" value="Genomic_DNA"/>
</dbReference>
<proteinExistence type="predicted"/>
<gene>
    <name evidence="1" type="ORF">EV186_102903</name>
</gene>